<dbReference type="EMBL" id="GBXM01040238">
    <property type="protein sequence ID" value="JAH68339.1"/>
    <property type="molecule type" value="Transcribed_RNA"/>
</dbReference>
<sequence>MNSVFTQGRRTAGSHRAEQHHIPLPLCLIPTSP</sequence>
<evidence type="ECO:0000256" key="1">
    <source>
        <dbReference type="SAM" id="MobiDB-lite"/>
    </source>
</evidence>
<protein>
    <submittedName>
        <fullName evidence="2">Uncharacterized protein</fullName>
    </submittedName>
</protein>
<organism evidence="2">
    <name type="scientific">Anguilla anguilla</name>
    <name type="common">European freshwater eel</name>
    <name type="synonym">Muraena anguilla</name>
    <dbReference type="NCBI Taxonomy" id="7936"/>
    <lineage>
        <taxon>Eukaryota</taxon>
        <taxon>Metazoa</taxon>
        <taxon>Chordata</taxon>
        <taxon>Craniata</taxon>
        <taxon>Vertebrata</taxon>
        <taxon>Euteleostomi</taxon>
        <taxon>Actinopterygii</taxon>
        <taxon>Neopterygii</taxon>
        <taxon>Teleostei</taxon>
        <taxon>Anguilliformes</taxon>
        <taxon>Anguillidae</taxon>
        <taxon>Anguilla</taxon>
    </lineage>
</organism>
<evidence type="ECO:0000313" key="2">
    <source>
        <dbReference type="EMBL" id="JAH68339.1"/>
    </source>
</evidence>
<feature type="region of interest" description="Disordered" evidence="1">
    <location>
        <begin position="1"/>
        <end position="33"/>
    </location>
</feature>
<reference evidence="2" key="1">
    <citation type="submission" date="2014-11" db="EMBL/GenBank/DDBJ databases">
        <authorList>
            <person name="Amaro Gonzalez C."/>
        </authorList>
    </citation>
    <scope>NUCLEOTIDE SEQUENCE</scope>
</reference>
<proteinExistence type="predicted"/>
<reference evidence="2" key="2">
    <citation type="journal article" date="2015" name="Fish Shellfish Immunol.">
        <title>Early steps in the European eel (Anguilla anguilla)-Vibrio vulnificus interaction in the gills: Role of the RtxA13 toxin.</title>
        <authorList>
            <person name="Callol A."/>
            <person name="Pajuelo D."/>
            <person name="Ebbesson L."/>
            <person name="Teles M."/>
            <person name="MacKenzie S."/>
            <person name="Amaro C."/>
        </authorList>
    </citation>
    <scope>NUCLEOTIDE SEQUENCE</scope>
</reference>
<dbReference type="AlphaFoldDB" id="A0A0E9UR54"/>
<name>A0A0E9UR54_ANGAN</name>
<accession>A0A0E9UR54</accession>